<reference evidence="17 18" key="1">
    <citation type="submission" date="2018-06" db="EMBL/GenBank/DDBJ databases">
        <authorList>
            <consortium name="Pathogen Informatics"/>
            <person name="Doyle S."/>
        </authorList>
    </citation>
    <scope>NUCLEOTIDE SEQUENCE [LARGE SCALE GENOMIC DNA]</scope>
    <source>
        <strain evidence="17 18">NCTC13291</strain>
    </source>
</reference>
<evidence type="ECO:0000256" key="1">
    <source>
        <dbReference type="ARBA" id="ARBA00004651"/>
    </source>
</evidence>
<keyword evidence="17" id="KW-0012">Acyltransferase</keyword>
<gene>
    <name evidence="17" type="primary">mprF</name>
    <name evidence="17" type="ORF">NCTC13291_03684</name>
</gene>
<dbReference type="GO" id="GO:0005886">
    <property type="term" value="C:plasma membrane"/>
    <property type="evidence" value="ECO:0007669"/>
    <property type="project" value="UniProtKB-SubCell"/>
</dbReference>
<evidence type="ECO:0000313" key="17">
    <source>
        <dbReference type="EMBL" id="SUE42066.1"/>
    </source>
</evidence>
<feature type="transmembrane region" description="Helical" evidence="15">
    <location>
        <begin position="223"/>
        <end position="247"/>
    </location>
</feature>
<feature type="transmembrane region" description="Helical" evidence="15">
    <location>
        <begin position="488"/>
        <end position="506"/>
    </location>
</feature>
<feature type="domain" description="Phosphatidylglycerol lysyltransferase C-terminal" evidence="16">
    <location>
        <begin position="631"/>
        <end position="921"/>
    </location>
</feature>
<dbReference type="NCBIfam" id="NF033480">
    <property type="entry name" value="bifunc_MprF"/>
    <property type="match status" value="1"/>
</dbReference>
<evidence type="ECO:0000256" key="8">
    <source>
        <dbReference type="ARBA" id="ARBA00022989"/>
    </source>
</evidence>
<dbReference type="InterPro" id="IPR024320">
    <property type="entry name" value="LPG_synthase_C"/>
</dbReference>
<keyword evidence="11" id="KW-0046">Antibiotic resistance</keyword>
<dbReference type="PANTHER" id="PTHR34697:SF2">
    <property type="entry name" value="PHOSPHATIDYLGLYCEROL LYSYLTRANSFERASE"/>
    <property type="match status" value="1"/>
</dbReference>
<dbReference type="SUPFAM" id="SSF55729">
    <property type="entry name" value="Acyl-CoA N-acyltransferases (Nat)"/>
    <property type="match status" value="1"/>
</dbReference>
<organism evidence="17 18">
    <name type="scientific">Roseomonas mucosa</name>
    <dbReference type="NCBI Taxonomy" id="207340"/>
    <lineage>
        <taxon>Bacteria</taxon>
        <taxon>Pseudomonadati</taxon>
        <taxon>Pseudomonadota</taxon>
        <taxon>Alphaproteobacteria</taxon>
        <taxon>Acetobacterales</taxon>
        <taxon>Roseomonadaceae</taxon>
        <taxon>Roseomonas</taxon>
    </lineage>
</organism>
<accession>A0A379N4P4</accession>
<evidence type="ECO:0000256" key="12">
    <source>
        <dbReference type="ARBA" id="ARBA00031899"/>
    </source>
</evidence>
<name>A0A379N4P4_9PROT</name>
<dbReference type="EMBL" id="UGVN01000001">
    <property type="protein sequence ID" value="SUE42066.1"/>
    <property type="molecule type" value="Genomic_DNA"/>
</dbReference>
<dbReference type="Pfam" id="PF09924">
    <property type="entry name" value="LPG_synthase_C"/>
    <property type="match status" value="1"/>
</dbReference>
<evidence type="ECO:0000256" key="10">
    <source>
        <dbReference type="ARBA" id="ARBA00023136"/>
    </source>
</evidence>
<evidence type="ECO:0000256" key="15">
    <source>
        <dbReference type="SAM" id="Phobius"/>
    </source>
</evidence>
<dbReference type="GO" id="GO:0055091">
    <property type="term" value="P:phospholipid homeostasis"/>
    <property type="evidence" value="ECO:0007669"/>
    <property type="project" value="TreeGrafter"/>
</dbReference>
<dbReference type="InterPro" id="IPR051211">
    <property type="entry name" value="PG_lysyltransferase"/>
</dbReference>
<evidence type="ECO:0000256" key="4">
    <source>
        <dbReference type="ARBA" id="ARBA00021546"/>
    </source>
</evidence>
<evidence type="ECO:0000256" key="7">
    <source>
        <dbReference type="ARBA" id="ARBA00022692"/>
    </source>
</evidence>
<feature type="transmembrane region" description="Helical" evidence="15">
    <location>
        <begin position="382"/>
        <end position="399"/>
    </location>
</feature>
<comment type="catalytic activity">
    <reaction evidence="13">
        <text>L-lysyl-tRNA(Lys) + a 1,2-diacyl-sn-glycero-3-phospho-(1'-sn-glycerol) = a 1,2-diacyl-sn-glycero-3-phospho-1'-(3'-O-L-lysyl)-sn-glycerol + tRNA(Lys)</text>
        <dbReference type="Rhea" id="RHEA:10668"/>
        <dbReference type="Rhea" id="RHEA-COMP:9696"/>
        <dbReference type="Rhea" id="RHEA-COMP:9697"/>
        <dbReference type="ChEBI" id="CHEBI:64716"/>
        <dbReference type="ChEBI" id="CHEBI:75792"/>
        <dbReference type="ChEBI" id="CHEBI:78442"/>
        <dbReference type="ChEBI" id="CHEBI:78529"/>
        <dbReference type="EC" id="2.3.2.3"/>
    </reaction>
</comment>
<evidence type="ECO:0000256" key="2">
    <source>
        <dbReference type="ARBA" id="ARBA00008627"/>
    </source>
</evidence>
<evidence type="ECO:0000256" key="6">
    <source>
        <dbReference type="ARBA" id="ARBA00022679"/>
    </source>
</evidence>
<feature type="compositionally biased region" description="Gly residues" evidence="14">
    <location>
        <begin position="51"/>
        <end position="64"/>
    </location>
</feature>
<proteinExistence type="inferred from homology"/>
<feature type="transmembrane region" description="Helical" evidence="15">
    <location>
        <begin position="543"/>
        <end position="564"/>
    </location>
</feature>
<feature type="transmembrane region" description="Helical" evidence="15">
    <location>
        <begin position="334"/>
        <end position="362"/>
    </location>
</feature>
<feature type="transmembrane region" description="Helical" evidence="15">
    <location>
        <begin position="459"/>
        <end position="479"/>
    </location>
</feature>
<sequence>MRSKAGIGDLAQHRKDGGEAGNDGPMTDQPGREPQAPPAGDTAGRDAPPGAGSGGAPGALSGGLARGKIPDDEAAVVPDATAPALAPASPGSAWGRRLARARNWLLGAVFLALAVLVILAVRSLSAELDYDAVVEALSGARPGVLAAALLATAVSYASMVGYDRAALRYGAPGTPVPLRVAALASFTGFALSNTVGVGAFTGGAVRWRIYTAAGLRPSQITRVIGFIGVSFGLGVVAVGAAGLIAGAGHVAAWLGTSAGLLRGIGWAALLALAGFLGLCARGDTLSLGRFALRLPSARLALAQMAVSVVDVCAAATVLWVLLPEGAVGLSTFLPIYAIALALALISHLPGGIGVFEAVVLLAFRDSPVSLDEVAAALLLYRIVYYVLPLALAVALLVLPEARRGASLAGRSRPVRAATRLAPRFLGALAFIAGAALLIGGVAPSGEDGPGMLAPALPGLLFEASHLISSVAGLVLLLVADRLVHRLDAAWWVTTLCAIGGLVLSAARGGGLLEMGSLLLLLLALLATRHRFDRRTRLFAQPFTLRWLVAVGCVVAAAVWLLFFANRDVPYSNELWWRFEFDEDAPRGLRVTLAAAMGLGAVGLWSLLRHAQGRQEEPSPAMLERAAEIADAQDRADAQLVRMGDKSLLFSEAGDAFVMYGQRGRSWIALFDPIGPRARWPDLIWSFVEAADAQGARAAFYQVKADSLPLYLDAGFRPIKLGEAARVELSRFDLKGRARANLRNALNRAERDGMTLTVLPPAEVPALLPELRVVSDAWLASHETREKAFSLGAFVPHYVCAQPVAVVRDGTGRMVAFATLSETPVTRAEASVDLMRHLPDAPGGTMDFLFIRLLLRAKELGYRNFDLGMAPLSGLAAHRLAPLWHRLGGWVFRRGERFYNFRGLRAFKEKFDPVWEPRYLCAAGGLDPWVVLADVAALQAGGLRGVVGK</sequence>
<feature type="transmembrane region" description="Helical" evidence="15">
    <location>
        <begin position="420"/>
        <end position="439"/>
    </location>
</feature>
<feature type="transmembrane region" description="Helical" evidence="15">
    <location>
        <begin position="300"/>
        <end position="322"/>
    </location>
</feature>
<evidence type="ECO:0000256" key="13">
    <source>
        <dbReference type="ARBA" id="ARBA00047540"/>
    </source>
</evidence>
<evidence type="ECO:0000256" key="3">
    <source>
        <dbReference type="ARBA" id="ARBA00012014"/>
    </source>
</evidence>
<dbReference type="Proteomes" id="UP000254919">
    <property type="component" value="Unassembled WGS sequence"/>
</dbReference>
<feature type="transmembrane region" description="Helical" evidence="15">
    <location>
        <begin position="183"/>
        <end position="203"/>
    </location>
</feature>
<dbReference type="EC" id="2.3.2.3" evidence="3"/>
<dbReference type="PANTHER" id="PTHR34697">
    <property type="entry name" value="PHOSPHATIDYLGLYCEROL LYSYLTRANSFERASE"/>
    <property type="match status" value="1"/>
</dbReference>
<dbReference type="InterPro" id="IPR016181">
    <property type="entry name" value="Acyl_CoA_acyltransferase"/>
</dbReference>
<feature type="region of interest" description="Disordered" evidence="14">
    <location>
        <begin position="1"/>
        <end position="64"/>
    </location>
</feature>
<feature type="transmembrane region" description="Helical" evidence="15">
    <location>
        <begin position="512"/>
        <end position="531"/>
    </location>
</feature>
<comment type="subcellular location">
    <subcellularLocation>
        <location evidence="1">Cell membrane</location>
        <topology evidence="1">Multi-pass membrane protein</topology>
    </subcellularLocation>
</comment>
<dbReference type="GO" id="GO:0050071">
    <property type="term" value="F:phosphatidylglycerol lysyltransferase activity"/>
    <property type="evidence" value="ECO:0007669"/>
    <property type="project" value="UniProtKB-EC"/>
</dbReference>
<evidence type="ECO:0000256" key="14">
    <source>
        <dbReference type="SAM" id="MobiDB-lite"/>
    </source>
</evidence>
<feature type="transmembrane region" description="Helical" evidence="15">
    <location>
        <begin position="144"/>
        <end position="162"/>
    </location>
</feature>
<keyword evidence="6 17" id="KW-0808">Transferase</keyword>
<evidence type="ECO:0000256" key="11">
    <source>
        <dbReference type="ARBA" id="ARBA00023251"/>
    </source>
</evidence>
<dbReference type="GO" id="GO:0006629">
    <property type="term" value="P:lipid metabolic process"/>
    <property type="evidence" value="ECO:0007669"/>
    <property type="project" value="UniProtKB-KW"/>
</dbReference>
<evidence type="ECO:0000259" key="16">
    <source>
        <dbReference type="Pfam" id="PF09924"/>
    </source>
</evidence>
<dbReference type="Pfam" id="PF03706">
    <property type="entry name" value="LPG_synthase_TM"/>
    <property type="match status" value="1"/>
</dbReference>
<dbReference type="GO" id="GO:0046677">
    <property type="term" value="P:response to antibiotic"/>
    <property type="evidence" value="ECO:0007669"/>
    <property type="project" value="UniProtKB-KW"/>
</dbReference>
<dbReference type="AlphaFoldDB" id="A0A379N4P4"/>
<evidence type="ECO:0000256" key="5">
    <source>
        <dbReference type="ARBA" id="ARBA00022475"/>
    </source>
</evidence>
<keyword evidence="10 15" id="KW-0472">Membrane</keyword>
<keyword evidence="8 15" id="KW-1133">Transmembrane helix</keyword>
<feature type="transmembrane region" description="Helical" evidence="15">
    <location>
        <begin position="259"/>
        <end position="280"/>
    </location>
</feature>
<evidence type="ECO:0000256" key="9">
    <source>
        <dbReference type="ARBA" id="ARBA00023098"/>
    </source>
</evidence>
<evidence type="ECO:0000313" key="18">
    <source>
        <dbReference type="Proteomes" id="UP000254919"/>
    </source>
</evidence>
<keyword evidence="9" id="KW-0443">Lipid metabolism</keyword>
<protein>
    <recommendedName>
        <fullName evidence="4">Phosphatidylglycerol lysyltransferase</fullName>
        <ecNumber evidence="3">2.3.2.3</ecNumber>
    </recommendedName>
    <alternativeName>
        <fullName evidence="12">Lysylphosphatidylglycerol synthase</fullName>
    </alternativeName>
</protein>
<dbReference type="InterPro" id="IPR022791">
    <property type="entry name" value="L-PG_synthase/AglD"/>
</dbReference>
<feature type="transmembrane region" description="Helical" evidence="15">
    <location>
        <begin position="104"/>
        <end position="124"/>
    </location>
</feature>
<comment type="similarity">
    <text evidence="2">Belongs to the LPG synthase family.</text>
</comment>
<keyword evidence="7 15" id="KW-0812">Transmembrane</keyword>
<keyword evidence="5" id="KW-1003">Cell membrane</keyword>